<dbReference type="GO" id="GO:0061770">
    <property type="term" value="F:translation elongation factor binding"/>
    <property type="evidence" value="ECO:0007669"/>
    <property type="project" value="EnsemblFungi"/>
</dbReference>
<dbReference type="GeneID" id="30201682"/>
<reference evidence="2 3" key="1">
    <citation type="journal article" date="2016" name="Proc. Natl. Acad. Sci. U.S.A.">
        <title>Comparative genomics of biotechnologically important yeasts.</title>
        <authorList>
            <person name="Riley R."/>
            <person name="Haridas S."/>
            <person name="Wolfe K.H."/>
            <person name="Lopes M.R."/>
            <person name="Hittinger C.T."/>
            <person name="Goeker M."/>
            <person name="Salamov A.A."/>
            <person name="Wisecaver J.H."/>
            <person name="Long T.M."/>
            <person name="Calvey C.H."/>
            <person name="Aerts A.L."/>
            <person name="Barry K.W."/>
            <person name="Choi C."/>
            <person name="Clum A."/>
            <person name="Coughlan A.Y."/>
            <person name="Deshpande S."/>
            <person name="Douglass A.P."/>
            <person name="Hanson S.J."/>
            <person name="Klenk H.-P."/>
            <person name="LaButti K.M."/>
            <person name="Lapidus A."/>
            <person name="Lindquist E.A."/>
            <person name="Lipzen A.M."/>
            <person name="Meier-Kolthoff J.P."/>
            <person name="Ohm R.A."/>
            <person name="Otillar R.P."/>
            <person name="Pangilinan J.L."/>
            <person name="Peng Y."/>
            <person name="Rokas A."/>
            <person name="Rosa C.A."/>
            <person name="Scheuner C."/>
            <person name="Sibirny A.A."/>
            <person name="Slot J.C."/>
            <person name="Stielow J.B."/>
            <person name="Sun H."/>
            <person name="Kurtzman C.P."/>
            <person name="Blackwell M."/>
            <person name="Grigoriev I.V."/>
            <person name="Jeffries T.W."/>
        </authorList>
    </citation>
    <scope>NUCLEOTIDE SEQUENCE [LARGE SCALE GENOMIC DNA]</scope>
    <source>
        <strain evidence="3">ATCC 58044 / CBS 1984 / NCYC 433 / NRRL Y-366-8</strain>
    </source>
</reference>
<feature type="region of interest" description="Disordered" evidence="1">
    <location>
        <begin position="203"/>
        <end position="266"/>
    </location>
</feature>
<feature type="compositionally biased region" description="Low complexity" evidence="1">
    <location>
        <begin position="203"/>
        <end position="234"/>
    </location>
</feature>
<dbReference type="OrthoDB" id="5426471at2759"/>
<dbReference type="GO" id="GO:0045142">
    <property type="term" value="F:triplex DNA binding"/>
    <property type="evidence" value="ECO:0007669"/>
    <property type="project" value="EnsemblFungi"/>
</dbReference>
<feature type="region of interest" description="Disordered" evidence="1">
    <location>
        <begin position="1"/>
        <end position="152"/>
    </location>
</feature>
<gene>
    <name evidence="2" type="ORF">WICANDRAFT_76700</name>
</gene>
<dbReference type="GO" id="GO:0030371">
    <property type="term" value="F:translation repressor activity"/>
    <property type="evidence" value="ECO:0007669"/>
    <property type="project" value="EnsemblFungi"/>
</dbReference>
<dbReference type="GO" id="GO:0006414">
    <property type="term" value="P:translational elongation"/>
    <property type="evidence" value="ECO:0007669"/>
    <property type="project" value="EnsemblFungi"/>
</dbReference>
<feature type="compositionally biased region" description="Basic and acidic residues" evidence="1">
    <location>
        <begin position="135"/>
        <end position="152"/>
    </location>
</feature>
<accession>A0A1E3PAW3</accession>
<dbReference type="EMBL" id="KV454208">
    <property type="protein sequence ID" value="ODQ62531.1"/>
    <property type="molecule type" value="Genomic_DNA"/>
</dbReference>
<dbReference type="GO" id="GO:0043022">
    <property type="term" value="F:ribosome binding"/>
    <property type="evidence" value="ECO:0007669"/>
    <property type="project" value="EnsemblFungi"/>
</dbReference>
<sequence>MSNPFELLGNDVEEVDSRAPREVVKKTTSSKKSDVPPPSANKDRANKNRPQATGNEAAYKDGKAGRAANKAKGVEEPKASKKPVKGGKTDRHSKTGKSDTQKRVKQAGWTADGEGELENELEGAEDAAEELKEDSEDKPAKKSLQDYLKEKEASTIGAAREIRKVESAGDDEVLVKEQESFIAPTKTKNVKSKALKNKTFLDFDATFADDLPKPTSTRGRGNNTRGRGSNTRGRGNARGGRAPRGGKAPKADAPSINDEANFPSLA</sequence>
<dbReference type="GO" id="GO:0043066">
    <property type="term" value="P:negative regulation of apoptotic process"/>
    <property type="evidence" value="ECO:0007669"/>
    <property type="project" value="EnsemblFungi"/>
</dbReference>
<dbReference type="GO" id="GO:0043558">
    <property type="term" value="P:regulation of translational initiation in response to stress"/>
    <property type="evidence" value="ECO:0007669"/>
    <property type="project" value="EnsemblFungi"/>
</dbReference>
<dbReference type="GO" id="GO:0000723">
    <property type="term" value="P:telomere maintenance"/>
    <property type="evidence" value="ECO:0007669"/>
    <property type="project" value="EnsemblFungi"/>
</dbReference>
<evidence type="ECO:0000256" key="1">
    <source>
        <dbReference type="SAM" id="MobiDB-lite"/>
    </source>
</evidence>
<proteinExistence type="predicted"/>
<feature type="compositionally biased region" description="Basic and acidic residues" evidence="1">
    <location>
        <begin position="87"/>
        <end position="102"/>
    </location>
</feature>
<evidence type="ECO:0000313" key="3">
    <source>
        <dbReference type="Proteomes" id="UP000094112"/>
    </source>
</evidence>
<dbReference type="AlphaFoldDB" id="A0A1E3PAW3"/>
<feature type="compositionally biased region" description="Acidic residues" evidence="1">
    <location>
        <begin position="113"/>
        <end position="134"/>
    </location>
</feature>
<keyword evidence="3" id="KW-1185">Reference proteome</keyword>
<evidence type="ECO:0000313" key="2">
    <source>
        <dbReference type="EMBL" id="ODQ62531.1"/>
    </source>
</evidence>
<dbReference type="Proteomes" id="UP000094112">
    <property type="component" value="Unassembled WGS sequence"/>
</dbReference>
<dbReference type="STRING" id="683960.A0A1E3PAW3"/>
<name>A0A1E3PAW3_WICAA</name>
<dbReference type="Gene3D" id="6.10.140.1040">
    <property type="match status" value="1"/>
</dbReference>
<dbReference type="GO" id="GO:0031929">
    <property type="term" value="P:TOR signaling"/>
    <property type="evidence" value="ECO:0007669"/>
    <property type="project" value="EnsemblFungi"/>
</dbReference>
<dbReference type="GO" id="GO:0141014">
    <property type="term" value="P:ribosome hibernation"/>
    <property type="evidence" value="ECO:0007669"/>
    <property type="project" value="EnsemblFungi"/>
</dbReference>
<dbReference type="RefSeq" id="XP_019041738.1">
    <property type="nucleotide sequence ID" value="XM_019184436.1"/>
</dbReference>
<dbReference type="GO" id="GO:0005737">
    <property type="term" value="C:cytoplasm"/>
    <property type="evidence" value="ECO:0007669"/>
    <property type="project" value="EnsemblFungi"/>
</dbReference>
<organism evidence="2 3">
    <name type="scientific">Wickerhamomyces anomalus (strain ATCC 58044 / CBS 1984 / NCYC 433 / NRRL Y-366-8)</name>
    <name type="common">Yeast</name>
    <name type="synonym">Hansenula anomala</name>
    <dbReference type="NCBI Taxonomy" id="683960"/>
    <lineage>
        <taxon>Eukaryota</taxon>
        <taxon>Fungi</taxon>
        <taxon>Dikarya</taxon>
        <taxon>Ascomycota</taxon>
        <taxon>Saccharomycotina</taxon>
        <taxon>Saccharomycetes</taxon>
        <taxon>Phaffomycetales</taxon>
        <taxon>Wickerhamomycetaceae</taxon>
        <taxon>Wickerhamomyces</taxon>
    </lineage>
</organism>
<protein>
    <submittedName>
        <fullName evidence="2">Uncharacterized protein</fullName>
    </submittedName>
</protein>
<dbReference type="GO" id="GO:0042162">
    <property type="term" value="F:telomeric DNA binding"/>
    <property type="evidence" value="ECO:0007669"/>
    <property type="project" value="EnsemblFungi"/>
</dbReference>
<feature type="compositionally biased region" description="Basic and acidic residues" evidence="1">
    <location>
        <begin position="15"/>
        <end position="25"/>
    </location>
</feature>